<protein>
    <recommendedName>
        <fullName evidence="1">DUF6673 domain-containing protein</fullName>
    </recommendedName>
</protein>
<feature type="domain" description="DUF6673" evidence="1">
    <location>
        <begin position="11"/>
        <end position="100"/>
    </location>
</feature>
<evidence type="ECO:0000313" key="2">
    <source>
        <dbReference type="EMBL" id="HIQ95856.1"/>
    </source>
</evidence>
<name>A0A9D1CZW5_9FIRM</name>
<dbReference type="AlphaFoldDB" id="A0A9D1CZW5"/>
<dbReference type="InterPro" id="IPR046655">
    <property type="entry name" value="DUF6673"/>
</dbReference>
<evidence type="ECO:0000259" key="1">
    <source>
        <dbReference type="Pfam" id="PF20378"/>
    </source>
</evidence>
<reference evidence="2" key="2">
    <citation type="journal article" date="2021" name="PeerJ">
        <title>Extensive microbial diversity within the chicken gut microbiome revealed by metagenomics and culture.</title>
        <authorList>
            <person name="Gilroy R."/>
            <person name="Ravi A."/>
            <person name="Getino M."/>
            <person name="Pursley I."/>
            <person name="Horton D.L."/>
            <person name="Alikhan N.F."/>
            <person name="Baker D."/>
            <person name="Gharbi K."/>
            <person name="Hall N."/>
            <person name="Watson M."/>
            <person name="Adriaenssens E.M."/>
            <person name="Foster-Nyarko E."/>
            <person name="Jarju S."/>
            <person name="Secka A."/>
            <person name="Antonio M."/>
            <person name="Oren A."/>
            <person name="Chaudhuri R.R."/>
            <person name="La Ragione R."/>
            <person name="Hildebrand F."/>
            <person name="Pallen M.J."/>
        </authorList>
    </citation>
    <scope>NUCLEOTIDE SEQUENCE</scope>
    <source>
        <strain evidence="2">ChiSjej3B21-11622</strain>
    </source>
</reference>
<gene>
    <name evidence="2" type="ORF">IAB26_04765</name>
</gene>
<organism evidence="2 3">
    <name type="scientific">Candidatus Limivivens merdigallinarum</name>
    <dbReference type="NCBI Taxonomy" id="2840859"/>
    <lineage>
        <taxon>Bacteria</taxon>
        <taxon>Bacillati</taxon>
        <taxon>Bacillota</taxon>
        <taxon>Clostridia</taxon>
        <taxon>Lachnospirales</taxon>
        <taxon>Lachnospiraceae</taxon>
        <taxon>Lachnospiraceae incertae sedis</taxon>
        <taxon>Candidatus Limivivens</taxon>
    </lineage>
</organism>
<sequence length="116" mass="13281">MFEWNKEKFDFNFLNADIMKRFDAAEKTMWDGLSGYEKEHAPDGNLTADGVIAECSIIDTFFDDLFGEGTAGKMFTQEHDLGERVKAVKKLYRLREEQLKGHARAVDDITRLAQGK</sequence>
<proteinExistence type="predicted"/>
<reference evidence="2" key="1">
    <citation type="submission" date="2020-10" db="EMBL/GenBank/DDBJ databases">
        <authorList>
            <person name="Gilroy R."/>
        </authorList>
    </citation>
    <scope>NUCLEOTIDE SEQUENCE</scope>
    <source>
        <strain evidence="2">ChiSjej3B21-11622</strain>
    </source>
</reference>
<comment type="caution">
    <text evidence="2">The sequence shown here is derived from an EMBL/GenBank/DDBJ whole genome shotgun (WGS) entry which is preliminary data.</text>
</comment>
<dbReference type="EMBL" id="DVFT01000072">
    <property type="protein sequence ID" value="HIQ95856.1"/>
    <property type="molecule type" value="Genomic_DNA"/>
</dbReference>
<evidence type="ECO:0000313" key="3">
    <source>
        <dbReference type="Proteomes" id="UP000886886"/>
    </source>
</evidence>
<accession>A0A9D1CZW5</accession>
<dbReference type="Proteomes" id="UP000886886">
    <property type="component" value="Unassembled WGS sequence"/>
</dbReference>
<dbReference type="Pfam" id="PF20378">
    <property type="entry name" value="DUF6673"/>
    <property type="match status" value="1"/>
</dbReference>